<organism evidence="8">
    <name type="scientific">Triticum aestivum</name>
    <name type="common">Wheat</name>
    <dbReference type="NCBI Taxonomy" id="4565"/>
    <lineage>
        <taxon>Eukaryota</taxon>
        <taxon>Viridiplantae</taxon>
        <taxon>Streptophyta</taxon>
        <taxon>Embryophyta</taxon>
        <taxon>Tracheophyta</taxon>
        <taxon>Spermatophyta</taxon>
        <taxon>Magnoliopsida</taxon>
        <taxon>Liliopsida</taxon>
        <taxon>Poales</taxon>
        <taxon>Poaceae</taxon>
        <taxon>BOP clade</taxon>
        <taxon>Pooideae</taxon>
        <taxon>Triticodae</taxon>
        <taxon>Triticeae</taxon>
        <taxon>Triticinae</taxon>
        <taxon>Triticum</taxon>
    </lineage>
</organism>
<dbReference type="EnsemblPlants" id="TraesCS6D02G320000.1">
    <property type="protein sequence ID" value="TraesCS6D02G320000.1.cds1"/>
    <property type="gene ID" value="TraesCS6D02G320000"/>
</dbReference>
<dbReference type="Gramene" id="TraesARI6D03G03739580.1">
    <property type="protein sequence ID" value="TraesARI6D03G03739580.1.CDS1"/>
    <property type="gene ID" value="TraesARI6D03G03739580"/>
</dbReference>
<evidence type="ECO:0000256" key="2">
    <source>
        <dbReference type="ARBA" id="ARBA00022670"/>
    </source>
</evidence>
<dbReference type="Gramene" id="TraesCAD_scaffold_058938_01G000100.1">
    <property type="protein sequence ID" value="TraesCAD_scaffold_058938_01G000100.1"/>
    <property type="gene ID" value="TraesCAD_scaffold_058938_01G000100"/>
</dbReference>
<dbReference type="STRING" id="4565.A0A3B6QMA5"/>
<reference evidence="8" key="1">
    <citation type="submission" date="2018-08" db="EMBL/GenBank/DDBJ databases">
        <authorList>
            <person name="Rossello M."/>
        </authorList>
    </citation>
    <scope>NUCLEOTIDE SEQUENCE [LARGE SCALE GENOMIC DNA]</scope>
    <source>
        <strain evidence="8">cv. Chinese Spring</strain>
    </source>
</reference>
<keyword evidence="2" id="KW-0645">Protease</keyword>
<evidence type="ECO:0000256" key="1">
    <source>
        <dbReference type="ARBA" id="ARBA00007447"/>
    </source>
</evidence>
<dbReference type="Gramene" id="TraesWEE_scaffold_053015_01G000100.1">
    <property type="protein sequence ID" value="TraesWEE_scaffold_053015_01G000100.1"/>
    <property type="gene ID" value="TraesWEE_scaffold_053015_01G000100"/>
</dbReference>
<keyword evidence="6" id="KW-0732">Signal</keyword>
<dbReference type="InterPro" id="IPR051708">
    <property type="entry name" value="Plant_Aspart_Prot_A1"/>
</dbReference>
<dbReference type="PROSITE" id="PS51767">
    <property type="entry name" value="PEPTIDASE_A1"/>
    <property type="match status" value="1"/>
</dbReference>
<dbReference type="GeneID" id="123141925"/>
<comment type="similarity">
    <text evidence="1">Belongs to the peptidase A1 family.</text>
</comment>
<dbReference type="PANTHER" id="PTHR47967:SF83">
    <property type="entry name" value="OS05G0375700 PROTEIN"/>
    <property type="match status" value="1"/>
</dbReference>
<evidence type="ECO:0000256" key="6">
    <source>
        <dbReference type="SAM" id="SignalP"/>
    </source>
</evidence>
<dbReference type="Gramene" id="TraesROB_scaffold_078424_01G000100.1">
    <property type="protein sequence ID" value="TraesROB_scaffold_078424_01G000100.1"/>
    <property type="gene ID" value="TraesROB_scaffold_078424_01G000100"/>
</dbReference>
<dbReference type="Gramene" id="TraesJAG6D03G03757930.1">
    <property type="protein sequence ID" value="TraesJAG6D03G03757930.1.CDS1"/>
    <property type="gene ID" value="TraesJAG6D03G03757930"/>
</dbReference>
<dbReference type="Gramene" id="TraesRN6D0100788000.1">
    <property type="protein sequence ID" value="TraesRN6D0100788000.1"/>
    <property type="gene ID" value="TraesRN6D0100788000"/>
</dbReference>
<feature type="domain" description="Peptidase A1" evidence="7">
    <location>
        <begin position="52"/>
        <end position="408"/>
    </location>
</feature>
<dbReference type="Gramene" id="TraesPARA_EIv1.0_2140020.1">
    <property type="protein sequence ID" value="TraesPARA_EIv1.0_2140020.1.CDS1"/>
    <property type="gene ID" value="TraesPARA_EIv1.0_2140020"/>
</dbReference>
<dbReference type="Proteomes" id="UP000019116">
    <property type="component" value="Chromosome 6D"/>
</dbReference>
<evidence type="ECO:0000256" key="4">
    <source>
        <dbReference type="ARBA" id="ARBA00022801"/>
    </source>
</evidence>
<evidence type="ECO:0000313" key="9">
    <source>
        <dbReference type="Proteomes" id="UP000019116"/>
    </source>
</evidence>
<gene>
    <name evidence="8" type="primary">LOC123141925</name>
</gene>
<dbReference type="OrthoDB" id="679966at2759"/>
<dbReference type="Gramene" id="TraesKAR6D01G0322650.1">
    <property type="protein sequence ID" value="cds.TraesKAR6D01G0322650.1"/>
    <property type="gene ID" value="TraesKAR6D01G0322650"/>
</dbReference>
<dbReference type="Gramene" id="TraesSYM6D03G03722880.1">
    <property type="protein sequence ID" value="TraesSYM6D03G03722880.1.CDS1"/>
    <property type="gene ID" value="TraesSYM6D03G03722880"/>
</dbReference>
<dbReference type="RefSeq" id="XP_044416922.1">
    <property type="nucleotide sequence ID" value="XM_044560987.1"/>
</dbReference>
<dbReference type="CDD" id="cd05476">
    <property type="entry name" value="pepsin_A_like_plant"/>
    <property type="match status" value="1"/>
</dbReference>
<evidence type="ECO:0000256" key="3">
    <source>
        <dbReference type="ARBA" id="ARBA00022750"/>
    </source>
</evidence>
<dbReference type="InterPro" id="IPR032861">
    <property type="entry name" value="TAXi_N"/>
</dbReference>
<sequence length="415" mass="45083">MARLLVALVCAYLTTTVGASLRLELSRLEAKASSLATVRRAIAPVRWRQGWHVTEYRIGDPPQPVQSIIDVGSGLVWTQSATCHPRCISQDLDCYNPDRSRSAHSVPCDNRTLCAAAHAGRCTGHNAACTIMAKNGAEGIELWDLAGDLGVDVFTFGSEKVTIAFGRMREIKLFKPEILGGASGVIGLGKGPLSLVSQLGHTKFSYCFTEDVNATSHLVIGSSAVLGDGPVTSIPFVVNPSEEPYNTLYYVPLIGLSVGNVRLAIPTAAFNMRRASPWLWTGGTIIDSCIETMFLVDVAYKALRQEVARQMDSSLLPTTSEWPEYCVDRWDVGAVPPLVLHFGDGADLVLPATNYWMPLADDRTCMVVYSSAERNTTLPMNETTVIGSYMQQDMHVLYDIGKGEISFQAAHCSSM</sequence>
<dbReference type="Pfam" id="PF14543">
    <property type="entry name" value="TAXi_N"/>
    <property type="match status" value="1"/>
</dbReference>
<dbReference type="GO" id="GO:0006508">
    <property type="term" value="P:proteolysis"/>
    <property type="evidence" value="ECO:0007669"/>
    <property type="project" value="UniProtKB-KW"/>
</dbReference>
<keyword evidence="4" id="KW-0378">Hydrolase</keyword>
<dbReference type="Pfam" id="PF14541">
    <property type="entry name" value="TAXi_C"/>
    <property type="match status" value="1"/>
</dbReference>
<dbReference type="Gramene" id="TraesJUL6D03G03812730.1">
    <property type="protein sequence ID" value="TraesJUL6D03G03812730.1.CDS1"/>
    <property type="gene ID" value="TraesJUL6D03G03812730"/>
</dbReference>
<evidence type="ECO:0000259" key="7">
    <source>
        <dbReference type="PROSITE" id="PS51767"/>
    </source>
</evidence>
<dbReference type="InterPro" id="IPR033121">
    <property type="entry name" value="PEPTIDASE_A1"/>
</dbReference>
<feature type="chain" id="PRO_5043179874" description="Peptidase A1 domain-containing protein" evidence="6">
    <location>
        <begin position="20"/>
        <end position="415"/>
    </location>
</feature>
<feature type="signal peptide" evidence="6">
    <location>
        <begin position="1"/>
        <end position="19"/>
    </location>
</feature>
<dbReference type="SUPFAM" id="SSF50630">
    <property type="entry name" value="Acid proteases"/>
    <property type="match status" value="1"/>
</dbReference>
<dbReference type="Gramene" id="TraesLAC6D03G03725660.1">
    <property type="protein sequence ID" value="TraesLAC6D03G03725660.1.CDS1"/>
    <property type="gene ID" value="TraesLAC6D03G03725660"/>
</dbReference>
<evidence type="ECO:0000256" key="5">
    <source>
        <dbReference type="ARBA" id="ARBA00023180"/>
    </source>
</evidence>
<evidence type="ECO:0000313" key="8">
    <source>
        <dbReference type="EnsemblPlants" id="TraesCS6D02G320000.1.cds1"/>
    </source>
</evidence>
<dbReference type="Gramene" id="TraesCLE_scaffold_045737_01G000200.1">
    <property type="protein sequence ID" value="TraesCLE_scaffold_045737_01G000200.1"/>
    <property type="gene ID" value="TraesCLE_scaffold_045737_01G000200"/>
</dbReference>
<dbReference type="GO" id="GO:0005576">
    <property type="term" value="C:extracellular region"/>
    <property type="evidence" value="ECO:0000318"/>
    <property type="project" value="GO_Central"/>
</dbReference>
<dbReference type="GO" id="GO:0004190">
    <property type="term" value="F:aspartic-type endopeptidase activity"/>
    <property type="evidence" value="ECO:0000318"/>
    <property type="project" value="GO_Central"/>
</dbReference>
<dbReference type="Gramene" id="TraesCS6D02G320000.1">
    <property type="protein sequence ID" value="TraesCS6D02G320000.1.cds1"/>
    <property type="gene ID" value="TraesCS6D02G320000"/>
</dbReference>
<dbReference type="Gramene" id="TraesLDM6D03G03778990.1">
    <property type="protein sequence ID" value="TraesLDM6D03G03778990.1.CDS1"/>
    <property type="gene ID" value="TraesLDM6D03G03778990"/>
</dbReference>
<dbReference type="Gene3D" id="2.40.70.10">
    <property type="entry name" value="Acid Proteases"/>
    <property type="match status" value="2"/>
</dbReference>
<dbReference type="InterPro" id="IPR034161">
    <property type="entry name" value="Pepsin-like_plant"/>
</dbReference>
<proteinExistence type="inferred from homology"/>
<protein>
    <recommendedName>
        <fullName evidence="7">Peptidase A1 domain-containing protein</fullName>
    </recommendedName>
</protein>
<dbReference type="PANTHER" id="PTHR47967">
    <property type="entry name" value="OS07G0603500 PROTEIN-RELATED"/>
    <property type="match status" value="1"/>
</dbReference>
<dbReference type="InterPro" id="IPR032799">
    <property type="entry name" value="TAXi_C"/>
</dbReference>
<name>A0A3B6QMA5_WHEAT</name>
<keyword evidence="9" id="KW-1185">Reference proteome</keyword>
<dbReference type="AlphaFoldDB" id="A0A3B6QMA5"/>
<dbReference type="OMA" id="ACTIMAK"/>
<dbReference type="Gramene" id="TraesSTA6D03G03768230.1">
    <property type="protein sequence ID" value="TraesSTA6D03G03768230.1.CDS1"/>
    <property type="gene ID" value="TraesSTA6D03G03768230"/>
</dbReference>
<keyword evidence="5" id="KW-0325">Glycoprotein</keyword>
<dbReference type="Gramene" id="TraesCS6D03G0745300.1">
    <property type="protein sequence ID" value="TraesCS6D03G0745300.1.CDS1"/>
    <property type="gene ID" value="TraesCS6D03G0745300"/>
</dbReference>
<dbReference type="Gramene" id="TraesMAC6D03G03773300.1">
    <property type="protein sequence ID" value="TraesMAC6D03G03773300.1.CDS1"/>
    <property type="gene ID" value="TraesMAC6D03G03773300"/>
</dbReference>
<reference evidence="8" key="2">
    <citation type="submission" date="2018-10" db="UniProtKB">
        <authorList>
            <consortium name="EnsemblPlants"/>
        </authorList>
    </citation>
    <scope>IDENTIFICATION</scope>
</reference>
<dbReference type="Gramene" id="TraesNOR6D03G03815860.1">
    <property type="protein sequence ID" value="TraesNOR6D03G03815860.1.CDS1"/>
    <property type="gene ID" value="TraesNOR6D03G03815860"/>
</dbReference>
<dbReference type="InterPro" id="IPR021109">
    <property type="entry name" value="Peptidase_aspartic_dom_sf"/>
</dbReference>
<keyword evidence="3" id="KW-0064">Aspartyl protease</keyword>
<accession>A0A3B6QMA5</accession>
<dbReference type="SMR" id="A0A3B6QMA5"/>